<dbReference type="InterPro" id="IPR036259">
    <property type="entry name" value="MFS_trans_sf"/>
</dbReference>
<proteinExistence type="predicted"/>
<dbReference type="EMBL" id="NBSH01000009">
    <property type="protein sequence ID" value="ORX36103.1"/>
    <property type="molecule type" value="Genomic_DNA"/>
</dbReference>
<keyword evidence="8" id="KW-1185">Reference proteome</keyword>
<dbReference type="GO" id="GO:0000329">
    <property type="term" value="C:fungal-type vacuole membrane"/>
    <property type="evidence" value="ECO:0007669"/>
    <property type="project" value="TreeGrafter"/>
</dbReference>
<evidence type="ECO:0000256" key="2">
    <source>
        <dbReference type="ARBA" id="ARBA00022692"/>
    </source>
</evidence>
<dbReference type="STRING" id="4999.A0A1Y1UDJ6"/>
<gene>
    <name evidence="7" type="ORF">BD324DRAFT_581495</name>
</gene>
<organism evidence="7 8">
    <name type="scientific">Kockovaella imperatae</name>
    <dbReference type="NCBI Taxonomy" id="4999"/>
    <lineage>
        <taxon>Eukaryota</taxon>
        <taxon>Fungi</taxon>
        <taxon>Dikarya</taxon>
        <taxon>Basidiomycota</taxon>
        <taxon>Agaricomycotina</taxon>
        <taxon>Tremellomycetes</taxon>
        <taxon>Tremellales</taxon>
        <taxon>Cuniculitremaceae</taxon>
        <taxon>Kockovaella</taxon>
    </lineage>
</organism>
<feature type="transmembrane region" description="Helical" evidence="6">
    <location>
        <begin position="327"/>
        <end position="347"/>
    </location>
</feature>
<feature type="transmembrane region" description="Helical" evidence="6">
    <location>
        <begin position="54"/>
        <end position="72"/>
    </location>
</feature>
<feature type="transmembrane region" description="Helical" evidence="6">
    <location>
        <begin position="157"/>
        <end position="177"/>
    </location>
</feature>
<feature type="transmembrane region" description="Helical" evidence="6">
    <location>
        <begin position="388"/>
        <end position="410"/>
    </location>
</feature>
<protein>
    <submittedName>
        <fullName evidence="7">Major facilitator superfamily domain-containing protein</fullName>
    </submittedName>
</protein>
<dbReference type="RefSeq" id="XP_021870232.1">
    <property type="nucleotide sequence ID" value="XM_022013508.1"/>
</dbReference>
<keyword evidence="3 6" id="KW-1133">Transmembrane helix</keyword>
<keyword evidence="4 6" id="KW-0472">Membrane</keyword>
<dbReference type="PANTHER" id="PTHR21576:SF160">
    <property type="entry name" value="NODULIN-LIKE DOMAIN-CONTAINING PROTEIN"/>
    <property type="match status" value="1"/>
</dbReference>
<dbReference type="InParanoid" id="A0A1Y1UDJ6"/>
<comment type="subcellular location">
    <subcellularLocation>
        <location evidence="1">Membrane</location>
        <topology evidence="1">Multi-pass membrane protein</topology>
    </subcellularLocation>
</comment>
<feature type="transmembrane region" description="Helical" evidence="6">
    <location>
        <begin position="128"/>
        <end position="151"/>
    </location>
</feature>
<feature type="transmembrane region" description="Helical" evidence="6">
    <location>
        <begin position="458"/>
        <end position="479"/>
    </location>
</feature>
<evidence type="ECO:0000256" key="3">
    <source>
        <dbReference type="ARBA" id="ARBA00022989"/>
    </source>
</evidence>
<evidence type="ECO:0000256" key="1">
    <source>
        <dbReference type="ARBA" id="ARBA00004141"/>
    </source>
</evidence>
<accession>A0A1Y1UDJ6</accession>
<dbReference type="InterPro" id="IPR011701">
    <property type="entry name" value="MFS"/>
</dbReference>
<dbReference type="PANTHER" id="PTHR21576">
    <property type="entry name" value="UNCHARACTERIZED NODULIN-LIKE PROTEIN"/>
    <property type="match status" value="1"/>
</dbReference>
<sequence length="485" mass="51702">AYAPQLASKLDLSSTEINLIGVAGNFGMYLTGPLWGKFVDSRGQQMQLTGQRPLLCSSIVIFTGYFLVHSFYSGALPIRPDSSHHPTTIGLLGLAFAMFLSGSGGAGGLSAAVNAAAKSFSDQTRATASGLVLAGFGLSAFAFSTLGHVIFGGDAGGLLLLLSFGTGIPIFLGSFIVRAVPPATANGYEPVSALEEGEGYVSRNTSVELSRSRSPRPRHRHAEPEDGKAPLRAGHSYTPFELLFTSDFWIIGVILALLCGTGLMYINNVGSVALALTREGKVDYDPRVVSAWQAKQVATVSIWNCMGRIIGGIYSDFCKTRFGMERIWFLPVVAGLFIISQLSALNTTVVSNLWIVSTLLGLAYGSLFNVVPMLVLEWFGMGHFSQNYGWICVAPVIGGNVFNVVFGRVYDSNTVGRIGLPTGVSGTISELRRLVVKAAGEVGRHDCMCLVGEQCYGTAFKISALGCTVALGLSIWAGVRRRRRL</sequence>
<dbReference type="Gene3D" id="1.20.1250.20">
    <property type="entry name" value="MFS general substrate transporter like domains"/>
    <property type="match status" value="1"/>
</dbReference>
<evidence type="ECO:0000256" key="4">
    <source>
        <dbReference type="ARBA" id="ARBA00023136"/>
    </source>
</evidence>
<name>A0A1Y1UDJ6_9TREE</name>
<dbReference type="AlphaFoldDB" id="A0A1Y1UDJ6"/>
<reference evidence="7 8" key="1">
    <citation type="submission" date="2017-03" db="EMBL/GenBank/DDBJ databases">
        <title>Widespread Adenine N6-methylation of Active Genes in Fungi.</title>
        <authorList>
            <consortium name="DOE Joint Genome Institute"/>
            <person name="Mondo S.J."/>
            <person name="Dannebaum R.O."/>
            <person name="Kuo R.C."/>
            <person name="Louie K.B."/>
            <person name="Bewick A.J."/>
            <person name="Labutti K."/>
            <person name="Haridas S."/>
            <person name="Kuo A."/>
            <person name="Salamov A."/>
            <person name="Ahrendt S.R."/>
            <person name="Lau R."/>
            <person name="Bowen B.P."/>
            <person name="Lipzen A."/>
            <person name="Sullivan W."/>
            <person name="Andreopoulos W.B."/>
            <person name="Clum A."/>
            <person name="Lindquist E."/>
            <person name="Daum C."/>
            <person name="Northen T.R."/>
            <person name="Ramamoorthy G."/>
            <person name="Schmitz R.J."/>
            <person name="Gryganskyi A."/>
            <person name="Culley D."/>
            <person name="Magnuson J."/>
            <person name="James T.Y."/>
            <person name="O'Malley M.A."/>
            <person name="Stajich J.E."/>
            <person name="Spatafora J.W."/>
            <person name="Visel A."/>
            <person name="Grigoriev I.V."/>
        </authorList>
    </citation>
    <scope>NUCLEOTIDE SEQUENCE [LARGE SCALE GENOMIC DNA]</scope>
    <source>
        <strain evidence="7 8">NRRL Y-17943</strain>
    </source>
</reference>
<evidence type="ECO:0000313" key="7">
    <source>
        <dbReference type="EMBL" id="ORX36103.1"/>
    </source>
</evidence>
<dbReference type="Pfam" id="PF07690">
    <property type="entry name" value="MFS_1"/>
    <property type="match status" value="1"/>
</dbReference>
<dbReference type="GO" id="GO:0022857">
    <property type="term" value="F:transmembrane transporter activity"/>
    <property type="evidence" value="ECO:0007669"/>
    <property type="project" value="InterPro"/>
</dbReference>
<comment type="caution">
    <text evidence="7">The sequence shown here is derived from an EMBL/GenBank/DDBJ whole genome shotgun (WGS) entry which is preliminary data.</text>
</comment>
<dbReference type="GeneID" id="33555316"/>
<keyword evidence="2 6" id="KW-0812">Transmembrane</keyword>
<feature type="region of interest" description="Disordered" evidence="5">
    <location>
        <begin position="204"/>
        <end position="230"/>
    </location>
</feature>
<feature type="transmembrane region" description="Helical" evidence="6">
    <location>
        <begin position="248"/>
        <end position="276"/>
    </location>
</feature>
<feature type="non-terminal residue" evidence="7">
    <location>
        <position position="1"/>
    </location>
</feature>
<dbReference type="OrthoDB" id="410267at2759"/>
<feature type="transmembrane region" description="Helical" evidence="6">
    <location>
        <begin position="92"/>
        <end position="116"/>
    </location>
</feature>
<evidence type="ECO:0000256" key="6">
    <source>
        <dbReference type="SAM" id="Phobius"/>
    </source>
</evidence>
<dbReference type="Proteomes" id="UP000193218">
    <property type="component" value="Unassembled WGS sequence"/>
</dbReference>
<evidence type="ECO:0000256" key="5">
    <source>
        <dbReference type="SAM" id="MobiDB-lite"/>
    </source>
</evidence>
<dbReference type="SUPFAM" id="SSF103473">
    <property type="entry name" value="MFS general substrate transporter"/>
    <property type="match status" value="1"/>
</dbReference>
<evidence type="ECO:0000313" key="8">
    <source>
        <dbReference type="Proteomes" id="UP000193218"/>
    </source>
</evidence>
<feature type="transmembrane region" description="Helical" evidence="6">
    <location>
        <begin position="353"/>
        <end position="376"/>
    </location>
</feature>